<keyword evidence="4" id="KW-1185">Reference proteome</keyword>
<dbReference type="KEGG" id="ahb:bsdtb5_11760"/>
<dbReference type="Gene3D" id="3.40.50.300">
    <property type="entry name" value="P-loop containing nucleotide triphosphate hydrolases"/>
    <property type="match status" value="2"/>
</dbReference>
<dbReference type="PANTHER" id="PTHR47396:SF1">
    <property type="entry name" value="ATP-DEPENDENT HELICASE IRC3-RELATED"/>
    <property type="match status" value="1"/>
</dbReference>
<organism evidence="3 4">
    <name type="scientific">Anaeromicropila herbilytica</name>
    <dbReference type="NCBI Taxonomy" id="2785025"/>
    <lineage>
        <taxon>Bacteria</taxon>
        <taxon>Bacillati</taxon>
        <taxon>Bacillota</taxon>
        <taxon>Clostridia</taxon>
        <taxon>Lachnospirales</taxon>
        <taxon>Lachnospiraceae</taxon>
        <taxon>Anaeromicropila</taxon>
    </lineage>
</organism>
<dbReference type="InterPro" id="IPR021835">
    <property type="entry name" value="DUF3427"/>
</dbReference>
<dbReference type="GO" id="GO:0005829">
    <property type="term" value="C:cytosol"/>
    <property type="evidence" value="ECO:0007669"/>
    <property type="project" value="TreeGrafter"/>
</dbReference>
<keyword evidence="3" id="KW-0347">Helicase</keyword>
<feature type="domain" description="Helicase C-terminal" evidence="2">
    <location>
        <begin position="446"/>
        <end position="601"/>
    </location>
</feature>
<dbReference type="Proteomes" id="UP000595897">
    <property type="component" value="Chromosome"/>
</dbReference>
<dbReference type="CDD" id="cd09204">
    <property type="entry name" value="PLDc_N_DEXD_b2"/>
    <property type="match status" value="1"/>
</dbReference>
<dbReference type="InterPro" id="IPR001650">
    <property type="entry name" value="Helicase_C-like"/>
</dbReference>
<dbReference type="PROSITE" id="PS51194">
    <property type="entry name" value="HELICASE_CTER"/>
    <property type="match status" value="1"/>
</dbReference>
<dbReference type="InterPro" id="IPR025202">
    <property type="entry name" value="PLD-like_dom"/>
</dbReference>
<dbReference type="RefSeq" id="WP_271715136.1">
    <property type="nucleotide sequence ID" value="NZ_AP024169.1"/>
</dbReference>
<dbReference type="REBASE" id="487157">
    <property type="entry name" value="LbaTB5ORF11760P"/>
</dbReference>
<dbReference type="AlphaFoldDB" id="A0A7R7EJK9"/>
<dbReference type="CDD" id="cd18032">
    <property type="entry name" value="DEXHc_RE_I_III_res"/>
    <property type="match status" value="1"/>
</dbReference>
<dbReference type="Pfam" id="PF13091">
    <property type="entry name" value="PLDc_2"/>
    <property type="match status" value="1"/>
</dbReference>
<dbReference type="InterPro" id="IPR006935">
    <property type="entry name" value="Helicase/UvrB_N"/>
</dbReference>
<dbReference type="Pfam" id="PF04851">
    <property type="entry name" value="ResIII"/>
    <property type="match status" value="1"/>
</dbReference>
<keyword evidence="3" id="KW-0547">Nucleotide-binding</keyword>
<reference evidence="3 4" key="1">
    <citation type="submission" date="2020-11" db="EMBL/GenBank/DDBJ databases">
        <title>Draft genome sequencing of a Lachnospiraceae strain isolated from anoxic soil subjected to BSD treatment.</title>
        <authorList>
            <person name="Uek A."/>
            <person name="Tonouchi A."/>
        </authorList>
    </citation>
    <scope>NUCLEOTIDE SEQUENCE [LARGE SCALE GENOMIC DNA]</scope>
    <source>
        <strain evidence="3 4">TB5</strain>
    </source>
</reference>
<dbReference type="GO" id="GO:0016787">
    <property type="term" value="F:hydrolase activity"/>
    <property type="evidence" value="ECO:0007669"/>
    <property type="project" value="InterPro"/>
</dbReference>
<evidence type="ECO:0000313" key="4">
    <source>
        <dbReference type="Proteomes" id="UP000595897"/>
    </source>
</evidence>
<dbReference type="SMART" id="SM00487">
    <property type="entry name" value="DEXDc"/>
    <property type="match status" value="1"/>
</dbReference>
<proteinExistence type="predicted"/>
<dbReference type="InterPro" id="IPR027417">
    <property type="entry name" value="P-loop_NTPase"/>
</dbReference>
<evidence type="ECO:0000313" key="3">
    <source>
        <dbReference type="EMBL" id="BCN29881.1"/>
    </source>
</evidence>
<dbReference type="GO" id="GO:0004386">
    <property type="term" value="F:helicase activity"/>
    <property type="evidence" value="ECO:0007669"/>
    <property type="project" value="UniProtKB-KW"/>
</dbReference>
<dbReference type="InterPro" id="IPR050742">
    <property type="entry name" value="Helicase_Restrict-Modif_Enz"/>
</dbReference>
<dbReference type="InterPro" id="IPR014001">
    <property type="entry name" value="Helicase_ATP-bd"/>
</dbReference>
<dbReference type="CDD" id="cd18799">
    <property type="entry name" value="SF2_C_EcoAI-like"/>
    <property type="match status" value="1"/>
</dbReference>
<dbReference type="InterPro" id="IPR058403">
    <property type="entry name" value="DUF8090"/>
</dbReference>
<sequence>MKEYQEDKIKEINNGLQTAYVDSSWNSNLAYRPEFISNDYKQGKKVLSSIEEELRNCDEFCISVAFITMSGITPLLQVLEELEVKNISGKILTTDYLTFSEPAALEKLSALKNIELKMFCTDSEVGGFHTKGYIFRKEEIYRIIIGSSNMTLNAITKNREWNTKIVSTEDGAVAKDILNEFHSMWKDSHTLNYSELISQYRTRYQIIKDQQRIAKKEKVASIEQYKLKPNKMQVAFINNLNKMRKNGAQRALLLSSTGTGKTYASAFALRDMNPKKALFIVHREQIAKQAIKSYQKVFGNNKSFGLLSGTSKKTDAEYMFSTMQMMAKTEIHSQYSQDEFDVIIIDEVHHAGAESYQRIMEYFKPKFWLGMTASPDTNNYDIYSIFNHQIAYEIRLQQALEEDLLCPFHYFGITDLEVNGEVFDDNTGMKNFNYLISEDRVNYIIQKAEYYGYSGERVKGLIFCSRKDEAKELSSNFNRRGYRTEYLTGEDSQERREQVIERLTDDDNANHQLDYIFTVDIFNEGVDIPEINQVIMLRPTESPVVFVQQLGRGLRKTEEKEYVVILDFIGNYKNNFMIPIALSGDRTYSKDNIRKYVMEGSRIIPGSSTIHFDEISKKRIFESINNVATTKKLLTEKYLVLKYKLGRIPSLVEFYEYGEIDPMLFIDYSGTYHLFRKMVDKDYKIELAQNENTILEFVSGIIANGKRPHELVILDCIMNSNSFNQDDIKNKLSEDYSIAYTDEAFESAIHVLDGRFLNSPSDKKKFADLEILQEDVNGNYQRVKSYYQRLQHNEFYNQLKDLIQLGLKRYSDLYLPRLDDCGLALYQKYSRKDVCRILNWERDDSSTIYGYRIKYRTCPIFVTYNKQEDIAESTKYDDQFIDKKVFSWMTRSTGNWRQESEQLMNYKDNGILIYLFVKKSDGEGSDFYYMGQCTPIEANETINTNGAPIMNIKLLLQESVQDDIYDYFTK</sequence>
<dbReference type="Pfam" id="PF26350">
    <property type="entry name" value="DUF8090"/>
    <property type="match status" value="1"/>
</dbReference>
<name>A0A7R7EJK9_9FIRM</name>
<feature type="domain" description="Helicase ATP-binding" evidence="1">
    <location>
        <begin position="242"/>
        <end position="393"/>
    </location>
</feature>
<dbReference type="EMBL" id="AP024169">
    <property type="protein sequence ID" value="BCN29881.1"/>
    <property type="molecule type" value="Genomic_DNA"/>
</dbReference>
<accession>A0A7R7EJK9</accession>
<evidence type="ECO:0000259" key="2">
    <source>
        <dbReference type="PROSITE" id="PS51194"/>
    </source>
</evidence>
<dbReference type="SUPFAM" id="SSF56024">
    <property type="entry name" value="Phospholipase D/nuclease"/>
    <property type="match status" value="1"/>
</dbReference>
<dbReference type="Gene3D" id="3.30.870.10">
    <property type="entry name" value="Endonuclease Chain A"/>
    <property type="match status" value="1"/>
</dbReference>
<dbReference type="Pfam" id="PF11907">
    <property type="entry name" value="DUF3427"/>
    <property type="match status" value="1"/>
</dbReference>
<protein>
    <submittedName>
        <fullName evidence="3">Helicase</fullName>
    </submittedName>
</protein>
<gene>
    <name evidence="3" type="ORF">bsdtb5_11760</name>
</gene>
<dbReference type="SMART" id="SM00490">
    <property type="entry name" value="HELICc"/>
    <property type="match status" value="1"/>
</dbReference>
<dbReference type="SUPFAM" id="SSF52540">
    <property type="entry name" value="P-loop containing nucleoside triphosphate hydrolases"/>
    <property type="match status" value="1"/>
</dbReference>
<dbReference type="Pfam" id="PF00271">
    <property type="entry name" value="Helicase_C"/>
    <property type="match status" value="1"/>
</dbReference>
<dbReference type="PROSITE" id="PS51192">
    <property type="entry name" value="HELICASE_ATP_BIND_1"/>
    <property type="match status" value="1"/>
</dbReference>
<keyword evidence="3" id="KW-0067">ATP-binding</keyword>
<dbReference type="PANTHER" id="PTHR47396">
    <property type="entry name" value="TYPE I RESTRICTION ENZYME ECOKI R PROTEIN"/>
    <property type="match status" value="1"/>
</dbReference>
<evidence type="ECO:0000259" key="1">
    <source>
        <dbReference type="PROSITE" id="PS51192"/>
    </source>
</evidence>
<dbReference type="GO" id="GO:0003677">
    <property type="term" value="F:DNA binding"/>
    <property type="evidence" value="ECO:0007669"/>
    <property type="project" value="InterPro"/>
</dbReference>
<keyword evidence="3" id="KW-0378">Hydrolase</keyword>
<dbReference type="GO" id="GO:0005524">
    <property type="term" value="F:ATP binding"/>
    <property type="evidence" value="ECO:0007669"/>
    <property type="project" value="InterPro"/>
</dbReference>